<comment type="caution">
    <text evidence="1">The sequence shown here is derived from an EMBL/GenBank/DDBJ whole genome shotgun (WGS) entry which is preliminary data.</text>
</comment>
<evidence type="ECO:0000313" key="3">
    <source>
        <dbReference type="Proteomes" id="UP000663829"/>
    </source>
</evidence>
<gene>
    <name evidence="1" type="ORF">GPM918_LOCUS44565</name>
    <name evidence="2" type="ORF">SRO942_LOCUS46474</name>
</gene>
<name>A0A816DHW6_9BILA</name>
<organism evidence="1 3">
    <name type="scientific">Didymodactylos carnosus</name>
    <dbReference type="NCBI Taxonomy" id="1234261"/>
    <lineage>
        <taxon>Eukaryota</taxon>
        <taxon>Metazoa</taxon>
        <taxon>Spiralia</taxon>
        <taxon>Gnathifera</taxon>
        <taxon>Rotifera</taxon>
        <taxon>Eurotatoria</taxon>
        <taxon>Bdelloidea</taxon>
        <taxon>Philodinida</taxon>
        <taxon>Philodinidae</taxon>
        <taxon>Didymodactylos</taxon>
    </lineage>
</organism>
<feature type="non-terminal residue" evidence="1">
    <location>
        <position position="1"/>
    </location>
</feature>
<reference evidence="1" key="1">
    <citation type="submission" date="2021-02" db="EMBL/GenBank/DDBJ databases">
        <authorList>
            <person name="Nowell W R."/>
        </authorList>
    </citation>
    <scope>NUCLEOTIDE SEQUENCE</scope>
</reference>
<evidence type="ECO:0000313" key="1">
    <source>
        <dbReference type="EMBL" id="CAF1634497.1"/>
    </source>
</evidence>
<sequence>QAIVWFRIIINFQVSFCDKMITRGEKLEKFLIENSNIRETKDICKSLTKSLQATIGKLNVLSKPNSCLNDIKENFNGNEKI</sequence>
<protein>
    <submittedName>
        <fullName evidence="1">Uncharacterized protein</fullName>
    </submittedName>
</protein>
<proteinExistence type="predicted"/>
<dbReference type="AlphaFoldDB" id="A0A816DHW6"/>
<dbReference type="Proteomes" id="UP000681722">
    <property type="component" value="Unassembled WGS sequence"/>
</dbReference>
<dbReference type="Proteomes" id="UP000663829">
    <property type="component" value="Unassembled WGS sequence"/>
</dbReference>
<evidence type="ECO:0000313" key="2">
    <source>
        <dbReference type="EMBL" id="CAF4538133.1"/>
    </source>
</evidence>
<dbReference type="EMBL" id="CAJNOQ010044849">
    <property type="protein sequence ID" value="CAF1634497.1"/>
    <property type="molecule type" value="Genomic_DNA"/>
</dbReference>
<dbReference type="EMBL" id="CAJOBC010113019">
    <property type="protein sequence ID" value="CAF4538133.1"/>
    <property type="molecule type" value="Genomic_DNA"/>
</dbReference>
<keyword evidence="3" id="KW-1185">Reference proteome</keyword>
<accession>A0A816DHW6</accession>